<dbReference type="VEuPathDB" id="FungiDB:C1_10920W_A"/>
<evidence type="ECO:0000313" key="4">
    <source>
        <dbReference type="CGD" id="CAL0000198278"/>
    </source>
</evidence>
<dbReference type="RefSeq" id="XP_713930.2">
    <property type="nucleotide sequence ID" value="XM_708837.2"/>
</dbReference>
<name>A0A1D8PF03_CANAL</name>
<accession>A0A1D8PF03</accession>
<dbReference type="GO" id="GO:0006383">
    <property type="term" value="P:transcription by RNA polymerase III"/>
    <property type="evidence" value="ECO:0000318"/>
    <property type="project" value="GO_Central"/>
</dbReference>
<dbReference type="SMR" id="A0A1D8PF03"/>
<keyword evidence="3" id="KW-0539">Nucleus</keyword>
<dbReference type="GeneID" id="3644433"/>
<dbReference type="PANTHER" id="PTHR15052:SF2">
    <property type="entry name" value="GENERAL TRANSCRIPTION FACTOR 3C POLYPEPTIDE 2"/>
    <property type="match status" value="1"/>
</dbReference>
<dbReference type="OMA" id="RLWKWDY"/>
<evidence type="ECO:0000313" key="6">
    <source>
        <dbReference type="Proteomes" id="UP000000559"/>
    </source>
</evidence>
<reference evidence="5 6" key="1">
    <citation type="journal article" date="2004" name="Proc. Natl. Acad. Sci. U.S.A.">
        <title>The diploid genome sequence of Candida albicans.</title>
        <authorList>
            <person name="Jones T."/>
            <person name="Federspiel N.A."/>
            <person name="Chibana H."/>
            <person name="Dungan J."/>
            <person name="Kalman S."/>
            <person name="Magee B.B."/>
            <person name="Newport G."/>
            <person name="Thorstenson Y.R."/>
            <person name="Agabian N."/>
            <person name="Magee P.T."/>
            <person name="Davis R.W."/>
            <person name="Scherer S."/>
        </authorList>
    </citation>
    <scope>NUCLEOTIDE SEQUENCE [LARGE SCALE GENOMIC DNA]</scope>
    <source>
        <strain evidence="6">SC5314 / ATCC MYA-2876</strain>
    </source>
</reference>
<dbReference type="InterPro" id="IPR052416">
    <property type="entry name" value="GTF3C_component"/>
</dbReference>
<dbReference type="EMBL" id="CP017623">
    <property type="protein sequence ID" value="AOW26718.1"/>
    <property type="molecule type" value="Genomic_DNA"/>
</dbReference>
<evidence type="ECO:0000256" key="2">
    <source>
        <dbReference type="ARBA" id="ARBA00023163"/>
    </source>
</evidence>
<dbReference type="InterPro" id="IPR015943">
    <property type="entry name" value="WD40/YVTN_repeat-like_dom_sf"/>
</dbReference>
<reference evidence="5 6" key="3">
    <citation type="journal article" date="2013" name="Genome Biol.">
        <title>Assembly of a phased diploid Candida albicans genome facilitates allele-specific measurements and provides a simple model for repeat and indel structure.</title>
        <authorList>
            <person name="Muzzey D."/>
            <person name="Schwartz K."/>
            <person name="Weissman J.S."/>
            <person name="Sherlock G."/>
        </authorList>
    </citation>
    <scope>NUCLEOTIDE SEQUENCE [LARGE SCALE GENOMIC DNA]</scope>
    <source>
        <strain evidence="6">SC5314 / ATCC MYA-2876</strain>
    </source>
</reference>
<dbReference type="OrthoDB" id="4703at2759"/>
<dbReference type="FunCoup" id="A0A1D8PF03">
    <property type="interactions" value="247"/>
</dbReference>
<dbReference type="SUPFAM" id="SSF50978">
    <property type="entry name" value="WD40 repeat-like"/>
    <property type="match status" value="1"/>
</dbReference>
<dbReference type="KEGG" id="cal:CAALFM_C110920WA"/>
<gene>
    <name evidence="5" type="ordered locus">CAALFM_C110920WA</name>
    <name evidence="4" type="ordered locus">orf19.9861</name>
</gene>
<keyword evidence="6" id="KW-1185">Reference proteome</keyword>
<dbReference type="CGD" id="CAL0000198278">
    <property type="gene designation" value="orf19.9861"/>
</dbReference>
<reference evidence="5 6" key="2">
    <citation type="journal article" date="2007" name="Genome Biol.">
        <title>Assembly of the Candida albicans genome into sixteen supercontigs aligned on the eight chromosomes.</title>
        <authorList>
            <person name="van het Hoog M."/>
            <person name="Rast T.J."/>
            <person name="Martchenko M."/>
            <person name="Grindle S."/>
            <person name="Dignard D."/>
            <person name="Hogues H."/>
            <person name="Cuomo C."/>
            <person name="Berriman M."/>
            <person name="Scherer S."/>
            <person name="Magee B.B."/>
            <person name="Whiteway M."/>
            <person name="Chibana H."/>
            <person name="Nantel A."/>
            <person name="Magee P.T."/>
        </authorList>
    </citation>
    <scope>GENOME REANNOTATION</scope>
    <source>
        <strain evidence="6">SC5314 / ATCC MYA-2876</strain>
    </source>
</reference>
<sequence>MWKPQKDKTFRSKYTSQYGYNVDHFNFLNDYKEDWNDYVAYVNESLVEKYSSRSRKFDSIPLNKLNLDDTKYDSTDEDYVRENFKYTNPIALKSNSSTTKVDLVPETPVHLQEHTKRNAFAIAVGGQITCIQWLPQNGNSTSSYFAVSLVNSVNGIKANDPNFSIFNKSKIRDMKSAIQIWKYDFDKNELKLQNMLITSEFGACSNLKWAPIQSNGTILGVLTGLFTDGNVYLFKIEESLPPYSIITEPSLAYKLHEGSTKINITSFDFIGSEKLVVGSNDGSIAEFMLPFRYNGNDIDIPNFKMGICWSAISSLMCIQNPTGKYLCIAHTGAHRSITFVYDNPLQDMYPTTVKLNTQPSFNYPLQNFVITNQAEQSQIAFPRTSHCTFISLARSDAYYTICKVSEILGHPFLITGATNGDICIMNYFKKFLGINSSLSKVTPLRIWKVLAEPDEPITLLADVQIQDQDAVVLPTSMKTESNITAAAWNENRVGSSTYAVGTALGILLLERLDPKYL</sequence>
<evidence type="ECO:0000256" key="1">
    <source>
        <dbReference type="ARBA" id="ARBA00004123"/>
    </source>
</evidence>
<dbReference type="InParanoid" id="A0A1D8PF03"/>
<dbReference type="GO" id="GO:0000127">
    <property type="term" value="C:transcription factor TFIIIC complex"/>
    <property type="evidence" value="ECO:0000318"/>
    <property type="project" value="GO_Central"/>
</dbReference>
<dbReference type="eggNOG" id="ENOG502S1WJ">
    <property type="taxonomic scope" value="Eukaryota"/>
</dbReference>
<keyword evidence="2" id="KW-0804">Transcription</keyword>
<dbReference type="GO" id="GO:0005634">
    <property type="term" value="C:nucleus"/>
    <property type="evidence" value="ECO:0007669"/>
    <property type="project" value="UniProtKB-SubCell"/>
</dbReference>
<organism evidence="5 6">
    <name type="scientific">Candida albicans (strain SC5314 / ATCC MYA-2876)</name>
    <name type="common">Yeast</name>
    <dbReference type="NCBI Taxonomy" id="237561"/>
    <lineage>
        <taxon>Eukaryota</taxon>
        <taxon>Fungi</taxon>
        <taxon>Dikarya</taxon>
        <taxon>Ascomycota</taxon>
        <taxon>Saccharomycotina</taxon>
        <taxon>Pichiomycetes</taxon>
        <taxon>Debaryomycetaceae</taxon>
        <taxon>Candida/Lodderomyces clade</taxon>
        <taxon>Candida</taxon>
    </lineage>
</organism>
<comment type="subcellular location">
    <subcellularLocation>
        <location evidence="1">Nucleus</location>
    </subcellularLocation>
</comment>
<dbReference type="Gene3D" id="2.130.10.10">
    <property type="entry name" value="YVTN repeat-like/Quinoprotein amine dehydrogenase"/>
    <property type="match status" value="1"/>
</dbReference>
<dbReference type="PANTHER" id="PTHR15052">
    <property type="entry name" value="RNA POLYMERASE III TRANSCRIPTION INITIATION FACTOR COMPLEX SUBUNIT"/>
    <property type="match status" value="1"/>
</dbReference>
<dbReference type="AlphaFoldDB" id="A0A1D8PF03"/>
<evidence type="ECO:0000256" key="3">
    <source>
        <dbReference type="ARBA" id="ARBA00023242"/>
    </source>
</evidence>
<dbReference type="InterPro" id="IPR036322">
    <property type="entry name" value="WD40_repeat_dom_sf"/>
</dbReference>
<dbReference type="Proteomes" id="UP000000559">
    <property type="component" value="Chromosome 1"/>
</dbReference>
<dbReference type="STRING" id="237561.A0A1D8PF03"/>
<protein>
    <submittedName>
        <fullName evidence="5">Transcription factor TFIIIC subunit</fullName>
    </submittedName>
</protein>
<proteinExistence type="predicted"/>
<evidence type="ECO:0000313" key="5">
    <source>
        <dbReference type="EMBL" id="AOW26718.1"/>
    </source>
</evidence>